<accession>A0A9P6XMW8</accession>
<protein>
    <submittedName>
        <fullName evidence="1">Uncharacterized protein</fullName>
    </submittedName>
</protein>
<evidence type="ECO:0000313" key="2">
    <source>
        <dbReference type="Proteomes" id="UP000740926"/>
    </source>
</evidence>
<gene>
    <name evidence="1" type="ORF">G6F50_018412</name>
</gene>
<dbReference type="EMBL" id="JAANIU010017897">
    <property type="protein sequence ID" value="KAG1526057.1"/>
    <property type="molecule type" value="Genomic_DNA"/>
</dbReference>
<dbReference type="AlphaFoldDB" id="A0A9P6XMW8"/>
<organism evidence="1 2">
    <name type="scientific">Rhizopus delemar</name>
    <dbReference type="NCBI Taxonomy" id="936053"/>
    <lineage>
        <taxon>Eukaryota</taxon>
        <taxon>Fungi</taxon>
        <taxon>Fungi incertae sedis</taxon>
        <taxon>Mucoromycota</taxon>
        <taxon>Mucoromycotina</taxon>
        <taxon>Mucoromycetes</taxon>
        <taxon>Mucorales</taxon>
        <taxon>Mucorineae</taxon>
        <taxon>Rhizopodaceae</taxon>
        <taxon>Rhizopus</taxon>
    </lineage>
</organism>
<comment type="caution">
    <text evidence="1">The sequence shown here is derived from an EMBL/GenBank/DDBJ whole genome shotgun (WGS) entry which is preliminary data.</text>
</comment>
<evidence type="ECO:0000313" key="1">
    <source>
        <dbReference type="EMBL" id="KAG1526057.1"/>
    </source>
</evidence>
<name>A0A9P6XMW8_9FUNG</name>
<reference evidence="1 2" key="1">
    <citation type="journal article" date="2020" name="Microb. Genom.">
        <title>Genetic diversity of clinical and environmental Mucorales isolates obtained from an investigation of mucormycosis cases among solid organ transplant recipients.</title>
        <authorList>
            <person name="Nguyen M.H."/>
            <person name="Kaul D."/>
            <person name="Muto C."/>
            <person name="Cheng S.J."/>
            <person name="Richter R.A."/>
            <person name="Bruno V.M."/>
            <person name="Liu G."/>
            <person name="Beyhan S."/>
            <person name="Sundermann A.J."/>
            <person name="Mounaud S."/>
            <person name="Pasculle A.W."/>
            <person name="Nierman W.C."/>
            <person name="Driscoll E."/>
            <person name="Cumbie R."/>
            <person name="Clancy C.J."/>
            <person name="Dupont C.L."/>
        </authorList>
    </citation>
    <scope>NUCLEOTIDE SEQUENCE [LARGE SCALE GENOMIC DNA]</scope>
    <source>
        <strain evidence="1 2">GL24</strain>
    </source>
</reference>
<dbReference type="Proteomes" id="UP000740926">
    <property type="component" value="Unassembled WGS sequence"/>
</dbReference>
<keyword evidence="2" id="KW-1185">Reference proteome</keyword>
<proteinExistence type="predicted"/>
<sequence length="87" mass="9687">MPPNGIDAVPTEPEFRITIPASMFLDNRKDRARSRVKTYATNPYSEWFARVTTSSSVWNRYTANTGPKISVCAMRMSSVRPASTVGS</sequence>